<evidence type="ECO:0000313" key="2">
    <source>
        <dbReference type="EMBL" id="CAA7394029.1"/>
    </source>
</evidence>
<accession>A0A7I8K8C9</accession>
<evidence type="ECO:0000256" key="1">
    <source>
        <dbReference type="SAM" id="MobiDB-lite"/>
    </source>
</evidence>
<dbReference type="EMBL" id="LR746267">
    <property type="protein sequence ID" value="CAA7394029.1"/>
    <property type="molecule type" value="Genomic_DNA"/>
</dbReference>
<gene>
    <name evidence="2" type="ORF">SI8410_04004690</name>
</gene>
<dbReference type="AlphaFoldDB" id="A0A7I8K8C9"/>
<reference evidence="2" key="1">
    <citation type="submission" date="2020-02" db="EMBL/GenBank/DDBJ databases">
        <authorList>
            <person name="Scholz U."/>
            <person name="Mascher M."/>
            <person name="Fiebig A."/>
        </authorList>
    </citation>
    <scope>NUCLEOTIDE SEQUENCE</scope>
</reference>
<evidence type="ECO:0000313" key="3">
    <source>
        <dbReference type="Proteomes" id="UP000663760"/>
    </source>
</evidence>
<keyword evidence="3" id="KW-1185">Reference proteome</keyword>
<sequence>MATGGRTGRGDACSSSPAEILLRRPPLAGEPRQAPHPPPLHEELENGGVVPRRVHAHPLRHRREVSEQVAVAAVEHEMRRHGDLLPHHVRERLHRPVGVDIEELLHDLRVGRLVALLVGGDGAADLRQLCLSPLLGQPRRVAVGDEGRPLLEGRVDEAQVLDRLLDLAHVHSSGEVEVLVEEVAVAVLLRRPRPRPDGPGGAAGARLVADAVEGVEHRLVRRQRLLRDHVADEADENPSPAGSGRKSCGCQDLSTGFKRTSMFSSAHPSSDLKISTFCGGMECVTCAGTSRGGANGFFRFSSLVFFGFNRNNTDQKHGKKRRKEKRRW</sequence>
<proteinExistence type="predicted"/>
<protein>
    <submittedName>
        <fullName evidence="2">Uncharacterized protein</fullName>
    </submittedName>
</protein>
<name>A0A7I8K8C9_SPIIN</name>
<feature type="region of interest" description="Disordered" evidence="1">
    <location>
        <begin position="1"/>
        <end position="46"/>
    </location>
</feature>
<dbReference type="Proteomes" id="UP000663760">
    <property type="component" value="Chromosome 4"/>
</dbReference>
<organism evidence="2 3">
    <name type="scientific">Spirodela intermedia</name>
    <name type="common">Intermediate duckweed</name>
    <dbReference type="NCBI Taxonomy" id="51605"/>
    <lineage>
        <taxon>Eukaryota</taxon>
        <taxon>Viridiplantae</taxon>
        <taxon>Streptophyta</taxon>
        <taxon>Embryophyta</taxon>
        <taxon>Tracheophyta</taxon>
        <taxon>Spermatophyta</taxon>
        <taxon>Magnoliopsida</taxon>
        <taxon>Liliopsida</taxon>
        <taxon>Araceae</taxon>
        <taxon>Lemnoideae</taxon>
        <taxon>Spirodela</taxon>
    </lineage>
</organism>